<reference evidence="2 3" key="1">
    <citation type="journal article" date="2022" name="Environ. Microbiol. Rep.">
        <title>Eco-phylogenetic analyses reveal divergent evolution of vitamin B12 metabolism in the marine bacterial family 'Psychromonadaceae'.</title>
        <authorList>
            <person name="Jin X."/>
            <person name="Yang Y."/>
            <person name="Cao H."/>
            <person name="Gao B."/>
            <person name="Zhao Z."/>
        </authorList>
    </citation>
    <scope>NUCLEOTIDE SEQUENCE [LARGE SCALE GENOMIC DNA]</scope>
    <source>
        <strain evidence="2 3">MKS20</strain>
    </source>
</reference>
<dbReference type="InterPro" id="IPR002881">
    <property type="entry name" value="DUF58"/>
</dbReference>
<gene>
    <name evidence="2" type="ORF">K6Y31_00185</name>
</gene>
<evidence type="ECO:0000313" key="3">
    <source>
        <dbReference type="Proteomes" id="UP001201273"/>
    </source>
</evidence>
<organism evidence="2 3">
    <name type="scientific">Motilimonas cestriensis</name>
    <dbReference type="NCBI Taxonomy" id="2742685"/>
    <lineage>
        <taxon>Bacteria</taxon>
        <taxon>Pseudomonadati</taxon>
        <taxon>Pseudomonadota</taxon>
        <taxon>Gammaproteobacteria</taxon>
        <taxon>Alteromonadales</taxon>
        <taxon>Alteromonadales genera incertae sedis</taxon>
        <taxon>Motilimonas</taxon>
    </lineage>
</organism>
<accession>A0ABS8W650</accession>
<feature type="domain" description="DUF58" evidence="1">
    <location>
        <begin position="56"/>
        <end position="287"/>
    </location>
</feature>
<name>A0ABS8W650_9GAMM</name>
<dbReference type="EMBL" id="JAIMJA010000001">
    <property type="protein sequence ID" value="MCE2593238.1"/>
    <property type="molecule type" value="Genomic_DNA"/>
</dbReference>
<dbReference type="PANTHER" id="PTHR33608">
    <property type="entry name" value="BLL2464 PROTEIN"/>
    <property type="match status" value="1"/>
</dbReference>
<keyword evidence="3" id="KW-1185">Reference proteome</keyword>
<dbReference type="Proteomes" id="UP001201273">
    <property type="component" value="Unassembled WGS sequence"/>
</dbReference>
<sequence>MINPALPYSDGLNLTLKELLYYQQQKKPRASQGMAKSMLAGPYRSLIKGRGMEFDEVRQYQAGDDVRAIDWRVTARTGSTHTKVFKEEKERPVLLLVDFSDSMIFGSQLLLKSVQAAHLAAQLAWQAKQRGDRIGGVIFNHDQHLELRPKGRASGVLKLVHQLQNLHRNQPQALQNAPNQPESGERHIDPGQYFTEQLTRLRRLANTGSQIHIISDFAHLNDEGEKQLALIKRHNQVTAWQLHDPLEQSIPTGATASLNVVSEQGRGWLNLGKDNRRYQQQALLRQQSLELRLKRRAIGHRQVNAGQPLLQQMSI</sequence>
<dbReference type="Pfam" id="PF01882">
    <property type="entry name" value="DUF58"/>
    <property type="match status" value="1"/>
</dbReference>
<protein>
    <submittedName>
        <fullName evidence="2">DUF58 domain-containing protein</fullName>
    </submittedName>
</protein>
<dbReference type="SUPFAM" id="SSF53300">
    <property type="entry name" value="vWA-like"/>
    <property type="match status" value="1"/>
</dbReference>
<comment type="caution">
    <text evidence="2">The sequence shown here is derived from an EMBL/GenBank/DDBJ whole genome shotgun (WGS) entry which is preliminary data.</text>
</comment>
<evidence type="ECO:0000313" key="2">
    <source>
        <dbReference type="EMBL" id="MCE2593238.1"/>
    </source>
</evidence>
<dbReference type="RefSeq" id="WP_233050864.1">
    <property type="nucleotide sequence ID" value="NZ_JAIMJA010000001.1"/>
</dbReference>
<proteinExistence type="predicted"/>
<evidence type="ECO:0000259" key="1">
    <source>
        <dbReference type="Pfam" id="PF01882"/>
    </source>
</evidence>
<dbReference type="InterPro" id="IPR036465">
    <property type="entry name" value="vWFA_dom_sf"/>
</dbReference>
<dbReference type="PANTHER" id="PTHR33608:SF12">
    <property type="entry name" value="DUF58 DOMAIN-CONTAINING PROTEIN"/>
    <property type="match status" value="1"/>
</dbReference>